<dbReference type="AlphaFoldDB" id="A0A087UUF3"/>
<dbReference type="SUPFAM" id="SSF53098">
    <property type="entry name" value="Ribonuclease H-like"/>
    <property type="match status" value="1"/>
</dbReference>
<protein>
    <recommendedName>
        <fullName evidence="3">HAT C-terminal dimerisation domain-containing protein</fullName>
    </recommendedName>
</protein>
<evidence type="ECO:0000313" key="2">
    <source>
        <dbReference type="Proteomes" id="UP000054359"/>
    </source>
</evidence>
<dbReference type="InterPro" id="IPR012337">
    <property type="entry name" value="RNaseH-like_sf"/>
</dbReference>
<keyword evidence="2" id="KW-1185">Reference proteome</keyword>
<evidence type="ECO:0008006" key="3">
    <source>
        <dbReference type="Google" id="ProtNLM"/>
    </source>
</evidence>
<proteinExistence type="predicted"/>
<dbReference type="EMBL" id="KK121668">
    <property type="protein sequence ID" value="KFM80992.1"/>
    <property type="molecule type" value="Genomic_DNA"/>
</dbReference>
<accession>A0A087UUF3</accession>
<gene>
    <name evidence="1" type="ORF">X975_25290</name>
</gene>
<evidence type="ECO:0000313" key="1">
    <source>
        <dbReference type="EMBL" id="KFM80992.1"/>
    </source>
</evidence>
<organism evidence="1 2">
    <name type="scientific">Stegodyphus mimosarum</name>
    <name type="common">African social velvet spider</name>
    <dbReference type="NCBI Taxonomy" id="407821"/>
    <lineage>
        <taxon>Eukaryota</taxon>
        <taxon>Metazoa</taxon>
        <taxon>Ecdysozoa</taxon>
        <taxon>Arthropoda</taxon>
        <taxon>Chelicerata</taxon>
        <taxon>Arachnida</taxon>
        <taxon>Araneae</taxon>
        <taxon>Araneomorphae</taxon>
        <taxon>Entelegynae</taxon>
        <taxon>Eresoidea</taxon>
        <taxon>Eresidae</taxon>
        <taxon>Stegodyphus</taxon>
    </lineage>
</organism>
<reference evidence="1 2" key="1">
    <citation type="submission" date="2013-11" db="EMBL/GenBank/DDBJ databases">
        <title>Genome sequencing of Stegodyphus mimosarum.</title>
        <authorList>
            <person name="Bechsgaard J."/>
        </authorList>
    </citation>
    <scope>NUCLEOTIDE SEQUENCE [LARGE SCALE GENOMIC DNA]</scope>
</reference>
<name>A0A087UUF3_STEMI</name>
<dbReference type="OrthoDB" id="8052686at2759"/>
<sequence length="110" mass="12514">MRIQKIVEFLLCLPRKHAASERVFSSMNITWTTQKIQLKLETLQAMLMVKCNFQFHRSCSSCDEVFKGLLQEPKLLTSMHSSMKYVYGALTQDDPSRSAAHQEGISSASN</sequence>
<dbReference type="Proteomes" id="UP000054359">
    <property type="component" value="Unassembled WGS sequence"/>
</dbReference>
<feature type="non-terminal residue" evidence="1">
    <location>
        <position position="110"/>
    </location>
</feature>